<evidence type="ECO:0000256" key="1">
    <source>
        <dbReference type="SAM" id="MobiDB-lite"/>
    </source>
</evidence>
<feature type="region of interest" description="Disordered" evidence="1">
    <location>
        <begin position="1"/>
        <end position="31"/>
    </location>
</feature>
<protein>
    <submittedName>
        <fullName evidence="2">Uncharacterized protein</fullName>
    </submittedName>
</protein>
<reference evidence="2" key="1">
    <citation type="submission" date="2021-02" db="EMBL/GenBank/DDBJ databases">
        <authorList>
            <person name="Nowell W R."/>
        </authorList>
    </citation>
    <scope>NUCLEOTIDE SEQUENCE</scope>
</reference>
<organism evidence="2 3">
    <name type="scientific">Rotaria magnacalcarata</name>
    <dbReference type="NCBI Taxonomy" id="392030"/>
    <lineage>
        <taxon>Eukaryota</taxon>
        <taxon>Metazoa</taxon>
        <taxon>Spiralia</taxon>
        <taxon>Gnathifera</taxon>
        <taxon>Rotifera</taxon>
        <taxon>Eurotatoria</taxon>
        <taxon>Bdelloidea</taxon>
        <taxon>Philodinida</taxon>
        <taxon>Philodinidae</taxon>
        <taxon>Rotaria</taxon>
    </lineage>
</organism>
<comment type="caution">
    <text evidence="2">The sequence shown here is derived from an EMBL/GenBank/DDBJ whole genome shotgun (WGS) entry which is preliminary data.</text>
</comment>
<evidence type="ECO:0000313" key="2">
    <source>
        <dbReference type="EMBL" id="CAF4204658.1"/>
    </source>
</evidence>
<dbReference type="Proteomes" id="UP000663866">
    <property type="component" value="Unassembled WGS sequence"/>
</dbReference>
<proteinExistence type="predicted"/>
<keyword evidence="3" id="KW-1185">Reference proteome</keyword>
<evidence type="ECO:0000313" key="3">
    <source>
        <dbReference type="Proteomes" id="UP000663866"/>
    </source>
</evidence>
<dbReference type="AlphaFoldDB" id="A0A820BP36"/>
<feature type="region of interest" description="Disordered" evidence="1">
    <location>
        <begin position="121"/>
        <end position="158"/>
    </location>
</feature>
<accession>A0A820BP36</accession>
<dbReference type="EMBL" id="CAJOBG010007028">
    <property type="protein sequence ID" value="CAF4204658.1"/>
    <property type="molecule type" value="Genomic_DNA"/>
</dbReference>
<feature type="non-terminal residue" evidence="2">
    <location>
        <position position="1"/>
    </location>
</feature>
<feature type="compositionally biased region" description="Basic and acidic residues" evidence="1">
    <location>
        <begin position="22"/>
        <end position="31"/>
    </location>
</feature>
<feature type="compositionally biased region" description="Low complexity" evidence="1">
    <location>
        <begin position="144"/>
        <end position="153"/>
    </location>
</feature>
<gene>
    <name evidence="2" type="ORF">OVN521_LOCUS26578</name>
</gene>
<sequence length="500" mass="57071">MNNNQSNERLNALISRPATLQQREKPYARKTIRDSSRKSLNNIQNIEQNFSLISQEYDSEDDFKPERYVLNKSKKNIAVGHKTLNKSKTFKKSSVNNNKENVKPLVNTTSFDESDDDFKAVQQTPRKTKKRVSPSEKSLHKITKNNNKNSKNSIKTKDSRAAEKIISEPTIIPEPAIISEPTIISEGGANTAIVYTEPIVDASQQLPIFGERCIEDVMAFIDEQEWNRKVEADKELWQQKLDQFSITIGEQHNIDLLDINTDVLDELVGNTLQLQNNENIHQTVQPDVTQQQSMQSINNQIAGESAIINQSTDHEFSTINMELFRELMDAPIPVEPSNTNQIMQPNIEASACDNINKAAPVKNQPEKCLGEDDPDFAPPDESKENPYIVYKTASKKSPIIGAQRTLKRLQRNNDNRRLDNIKKYNTDVENRCLAEVLKMVLESVAKHQNAQGMMTAETRNSIKSRLTKSLVEQQNTYHDEFDEAEIREQMLAKYQYSYND</sequence>
<name>A0A820BP36_9BILA</name>